<evidence type="ECO:0000313" key="2">
    <source>
        <dbReference type="Proteomes" id="UP001244640"/>
    </source>
</evidence>
<protein>
    <submittedName>
        <fullName evidence="1">Uncharacterized protein</fullName>
    </submittedName>
</protein>
<sequence>MNSKQRYIAPKIEMLLIIQESFDKTMSMCFNSKFKNSHRVDYKVSNL</sequence>
<accession>A0ABU0TZC3</accession>
<comment type="caution">
    <text evidence="1">The sequence shown here is derived from an EMBL/GenBank/DDBJ whole genome shotgun (WGS) entry which is preliminary data.</text>
</comment>
<gene>
    <name evidence="1" type="ORF">QE382_000033</name>
</gene>
<reference evidence="1 2" key="1">
    <citation type="submission" date="2023-07" db="EMBL/GenBank/DDBJ databases">
        <title>Functional and genomic diversity of the sorghum phyllosphere microbiome.</title>
        <authorList>
            <person name="Shade A."/>
        </authorList>
    </citation>
    <scope>NUCLEOTIDE SEQUENCE [LARGE SCALE GENOMIC DNA]</scope>
    <source>
        <strain evidence="1 2">SORGH_AS_0892</strain>
    </source>
</reference>
<evidence type="ECO:0000313" key="1">
    <source>
        <dbReference type="EMBL" id="MDQ1148049.1"/>
    </source>
</evidence>
<dbReference type="Proteomes" id="UP001244640">
    <property type="component" value="Unassembled WGS sequence"/>
</dbReference>
<keyword evidence="2" id="KW-1185">Reference proteome</keyword>
<organism evidence="1 2">
    <name type="scientific">Sphingobacterium zeae</name>
    <dbReference type="NCBI Taxonomy" id="1776859"/>
    <lineage>
        <taxon>Bacteria</taxon>
        <taxon>Pseudomonadati</taxon>
        <taxon>Bacteroidota</taxon>
        <taxon>Sphingobacteriia</taxon>
        <taxon>Sphingobacteriales</taxon>
        <taxon>Sphingobacteriaceae</taxon>
        <taxon>Sphingobacterium</taxon>
    </lineage>
</organism>
<dbReference type="EMBL" id="JAUTBA010000001">
    <property type="protein sequence ID" value="MDQ1148049.1"/>
    <property type="molecule type" value="Genomic_DNA"/>
</dbReference>
<proteinExistence type="predicted"/>
<name>A0ABU0TZC3_9SPHI</name>